<accession>A0A7Y0F0U5</accession>
<dbReference type="PANTHER" id="PTHR33608:SF14">
    <property type="entry name" value="POSSIBLE CONSERVED SECRETED PROTEIN"/>
    <property type="match status" value="1"/>
</dbReference>
<evidence type="ECO:0000259" key="1">
    <source>
        <dbReference type="Pfam" id="PF01882"/>
    </source>
</evidence>
<dbReference type="AlphaFoldDB" id="A0A7Y0F0U5"/>
<sequence>MIPATGHANADDPVRRRIESLGSKLSLPTVARALGVLEGEHPSRRRHGTDEFIDVRAWQPGDEARMIDWKTSARCARPMVVDKQRRATSRVWMLMDVGREMTGGCPGGERAWAVAANALRMFAALSLRRSDDISLVFGDSRSITRVPFNGGFARFEYTLDRALERRWDQPRNIDALLDYARRIRDRASLIVLATDETALAKSHLDAIRLLAQSHPLVVVDVAVANPFAARRDGRAVFDAPDGRRLPAFLANAEAAGEVATHREYVAAAMERELALCGSTMIRADSSAGMFDAFVALVSGAAGRAPLGSATGGGR</sequence>
<organism evidence="2 3">
    <name type="scientific">Bifidobacterium moraviense</name>
    <dbReference type="NCBI Taxonomy" id="2675323"/>
    <lineage>
        <taxon>Bacteria</taxon>
        <taxon>Bacillati</taxon>
        <taxon>Actinomycetota</taxon>
        <taxon>Actinomycetes</taxon>
        <taxon>Bifidobacteriales</taxon>
        <taxon>Bifidobacteriaceae</taxon>
        <taxon>Bifidobacterium</taxon>
    </lineage>
</organism>
<dbReference type="Pfam" id="PF01882">
    <property type="entry name" value="DUF58"/>
    <property type="match status" value="1"/>
</dbReference>
<dbReference type="InterPro" id="IPR002881">
    <property type="entry name" value="DUF58"/>
</dbReference>
<dbReference type="PANTHER" id="PTHR33608">
    <property type="entry name" value="BLL2464 PROTEIN"/>
    <property type="match status" value="1"/>
</dbReference>
<dbReference type="Proteomes" id="UP000588277">
    <property type="component" value="Unassembled WGS sequence"/>
</dbReference>
<gene>
    <name evidence="2" type="ORF">G1C96_0515</name>
</gene>
<keyword evidence="3" id="KW-1185">Reference proteome</keyword>
<protein>
    <recommendedName>
        <fullName evidence="1">DUF58 domain-containing protein</fullName>
    </recommendedName>
</protein>
<name>A0A7Y0F0U5_9BIFI</name>
<comment type="caution">
    <text evidence="2">The sequence shown here is derived from an EMBL/GenBank/DDBJ whole genome shotgun (WGS) entry which is preliminary data.</text>
</comment>
<dbReference type="RefSeq" id="WP_169275074.1">
    <property type="nucleotide sequence ID" value="NZ_JAAIIH010000001.1"/>
</dbReference>
<dbReference type="EMBL" id="JAAIIH010000001">
    <property type="protein sequence ID" value="NMM99937.1"/>
    <property type="molecule type" value="Genomic_DNA"/>
</dbReference>
<dbReference type="InterPro" id="IPR036465">
    <property type="entry name" value="vWFA_dom_sf"/>
</dbReference>
<evidence type="ECO:0000313" key="2">
    <source>
        <dbReference type="EMBL" id="NMM99937.1"/>
    </source>
</evidence>
<reference evidence="2 3" key="1">
    <citation type="submission" date="2020-02" db="EMBL/GenBank/DDBJ databases">
        <title>Characterization of phylogenetic diversity of novel bifidobacterial species isolated in Czech ZOOs.</title>
        <authorList>
            <person name="Lugli G.A."/>
            <person name="Vera N.B."/>
            <person name="Ventura M."/>
        </authorList>
    </citation>
    <scope>NUCLEOTIDE SEQUENCE [LARGE SCALE GENOMIC DNA]</scope>
    <source>
        <strain evidence="2 3">DSM 109958</strain>
    </source>
</reference>
<dbReference type="SUPFAM" id="SSF53300">
    <property type="entry name" value="vWA-like"/>
    <property type="match status" value="1"/>
</dbReference>
<evidence type="ECO:0000313" key="3">
    <source>
        <dbReference type="Proteomes" id="UP000588277"/>
    </source>
</evidence>
<proteinExistence type="predicted"/>
<feature type="domain" description="DUF58" evidence="1">
    <location>
        <begin position="54"/>
        <end position="222"/>
    </location>
</feature>